<keyword evidence="2" id="KW-1185">Reference proteome</keyword>
<dbReference type="EMBL" id="JACBKZ010000012">
    <property type="protein sequence ID" value="KAF5937473.1"/>
    <property type="molecule type" value="Genomic_DNA"/>
</dbReference>
<reference evidence="2" key="1">
    <citation type="journal article" date="2020" name="Nat. Commun.">
        <title>Genome assembly of wild tea tree DASZ reveals pedigree and selection history of tea varieties.</title>
        <authorList>
            <person name="Zhang W."/>
            <person name="Zhang Y."/>
            <person name="Qiu H."/>
            <person name="Guo Y."/>
            <person name="Wan H."/>
            <person name="Zhang X."/>
            <person name="Scossa F."/>
            <person name="Alseekh S."/>
            <person name="Zhang Q."/>
            <person name="Wang P."/>
            <person name="Xu L."/>
            <person name="Schmidt M.H."/>
            <person name="Jia X."/>
            <person name="Li D."/>
            <person name="Zhu A."/>
            <person name="Guo F."/>
            <person name="Chen W."/>
            <person name="Ni D."/>
            <person name="Usadel B."/>
            <person name="Fernie A.R."/>
            <person name="Wen W."/>
        </authorList>
    </citation>
    <scope>NUCLEOTIDE SEQUENCE [LARGE SCALE GENOMIC DNA]</scope>
    <source>
        <strain evidence="2">cv. G240</strain>
    </source>
</reference>
<dbReference type="AlphaFoldDB" id="A0A7J7G9P2"/>
<protein>
    <submittedName>
        <fullName evidence="1">Uncharacterized protein</fullName>
    </submittedName>
</protein>
<reference evidence="1 2" key="2">
    <citation type="submission" date="2020-07" db="EMBL/GenBank/DDBJ databases">
        <title>Genome assembly of wild tea tree DASZ reveals pedigree and selection history of tea varieties.</title>
        <authorList>
            <person name="Zhang W."/>
        </authorList>
    </citation>
    <scope>NUCLEOTIDE SEQUENCE [LARGE SCALE GENOMIC DNA]</scope>
    <source>
        <strain evidence="2">cv. G240</strain>
        <tissue evidence="1">Leaf</tissue>
    </source>
</reference>
<name>A0A7J7G9P2_CAMSI</name>
<evidence type="ECO:0000313" key="2">
    <source>
        <dbReference type="Proteomes" id="UP000593564"/>
    </source>
</evidence>
<dbReference type="Proteomes" id="UP000593564">
    <property type="component" value="Unassembled WGS sequence"/>
</dbReference>
<evidence type="ECO:0000313" key="1">
    <source>
        <dbReference type="EMBL" id="KAF5937473.1"/>
    </source>
</evidence>
<gene>
    <name evidence="1" type="ORF">HYC85_024979</name>
</gene>
<comment type="caution">
    <text evidence="1">The sequence shown here is derived from an EMBL/GenBank/DDBJ whole genome shotgun (WGS) entry which is preliminary data.</text>
</comment>
<accession>A0A7J7G9P2</accession>
<proteinExistence type="predicted"/>
<organism evidence="1 2">
    <name type="scientific">Camellia sinensis</name>
    <name type="common">Tea plant</name>
    <name type="synonym">Thea sinensis</name>
    <dbReference type="NCBI Taxonomy" id="4442"/>
    <lineage>
        <taxon>Eukaryota</taxon>
        <taxon>Viridiplantae</taxon>
        <taxon>Streptophyta</taxon>
        <taxon>Embryophyta</taxon>
        <taxon>Tracheophyta</taxon>
        <taxon>Spermatophyta</taxon>
        <taxon>Magnoliopsida</taxon>
        <taxon>eudicotyledons</taxon>
        <taxon>Gunneridae</taxon>
        <taxon>Pentapetalae</taxon>
        <taxon>asterids</taxon>
        <taxon>Ericales</taxon>
        <taxon>Theaceae</taxon>
        <taxon>Camellia</taxon>
    </lineage>
</organism>
<sequence>MADMCSSIRGHNMCTLLSGPLFTLTVVECIAFYVACARSTVKFVSSYSLIANCRYPLLPFDAASGFILWIYTHLHRYLLRECLHLLFNHIKLAEFFFFLKKEAIMAFLKTSLNIISTVRFFKKRYDGVLKTSLNSLVMS</sequence>